<dbReference type="InterPro" id="IPR050723">
    <property type="entry name" value="CFA/CMAS"/>
</dbReference>
<dbReference type="InterPro" id="IPR041698">
    <property type="entry name" value="Methyltransf_25"/>
</dbReference>
<dbReference type="PANTHER" id="PTHR43667:SF2">
    <property type="entry name" value="FATTY ACID C-METHYL TRANSFERASE"/>
    <property type="match status" value="1"/>
</dbReference>
<protein>
    <submittedName>
        <fullName evidence="2">Class I SAM-dependent methyltransferase</fullName>
    </submittedName>
</protein>
<organism evidence="2 3">
    <name type="scientific">Sulfurospirillum cavolei</name>
    <dbReference type="NCBI Taxonomy" id="366522"/>
    <lineage>
        <taxon>Bacteria</taxon>
        <taxon>Pseudomonadati</taxon>
        <taxon>Campylobacterota</taxon>
        <taxon>Epsilonproteobacteria</taxon>
        <taxon>Campylobacterales</taxon>
        <taxon>Sulfurospirillaceae</taxon>
        <taxon>Sulfurospirillum</taxon>
    </lineage>
</organism>
<dbReference type="STRING" id="366522.GCA_001548055_00027"/>
<dbReference type="GO" id="GO:0008168">
    <property type="term" value="F:methyltransferase activity"/>
    <property type="evidence" value="ECO:0007669"/>
    <property type="project" value="UniProtKB-KW"/>
</dbReference>
<dbReference type="GO" id="GO:0032259">
    <property type="term" value="P:methylation"/>
    <property type="evidence" value="ECO:0007669"/>
    <property type="project" value="UniProtKB-KW"/>
</dbReference>
<proteinExistence type="predicted"/>
<dbReference type="InterPro" id="IPR029063">
    <property type="entry name" value="SAM-dependent_MTases_sf"/>
</dbReference>
<accession>A0A2D3W2C5</accession>
<gene>
    <name evidence="2" type="ORF">CFH80_09540</name>
</gene>
<comment type="caution">
    <text evidence="2">The sequence shown here is derived from an EMBL/GenBank/DDBJ whole genome shotgun (WGS) entry which is preliminary data.</text>
</comment>
<keyword evidence="2" id="KW-0808">Transferase</keyword>
<dbReference type="PANTHER" id="PTHR43667">
    <property type="entry name" value="CYCLOPROPANE-FATTY-ACYL-PHOSPHOLIPID SYNTHASE"/>
    <property type="match status" value="1"/>
</dbReference>
<dbReference type="AlphaFoldDB" id="A0A2D3W2C5"/>
<evidence type="ECO:0000259" key="1">
    <source>
        <dbReference type="Pfam" id="PF13649"/>
    </source>
</evidence>
<dbReference type="Pfam" id="PF13649">
    <property type="entry name" value="Methyltransf_25"/>
    <property type="match status" value="1"/>
</dbReference>
<dbReference type="SUPFAM" id="SSF53335">
    <property type="entry name" value="S-adenosyl-L-methionine-dependent methyltransferases"/>
    <property type="match status" value="1"/>
</dbReference>
<dbReference type="Gene3D" id="3.40.50.150">
    <property type="entry name" value="Vaccinia Virus protein VP39"/>
    <property type="match status" value="1"/>
</dbReference>
<dbReference type="Proteomes" id="UP000231638">
    <property type="component" value="Unassembled WGS sequence"/>
</dbReference>
<evidence type="ECO:0000313" key="2">
    <source>
        <dbReference type="EMBL" id="DAB35541.1"/>
    </source>
</evidence>
<sequence length="251" mass="28413">MFNASANRSLWDQKAKQYPRFSFNLTEFQQRIFRSLAQNGIDFEGKTLLDVGCGTGVYTLHLANKALHVSALDLSQEMLNVLKEDADQANLGDKFDFFCGTWDDFQSDRTFDICFSSMSPALQTPEHIERFHALSSYACVYLGWAGKRISGLLGPVFEAHGLTLKAPLGSELILRWLEQNRIAYDECYLEDTRLHVMPYAKALESVLWHLRINRAQPNMQALKSSITSMQNANGDVAFETTSGVKLISWKK</sequence>
<dbReference type="EMBL" id="DLUG01000248">
    <property type="protein sequence ID" value="DAB35541.1"/>
    <property type="molecule type" value="Genomic_DNA"/>
</dbReference>
<name>A0A2D3W2C5_9BACT</name>
<dbReference type="CDD" id="cd02440">
    <property type="entry name" value="AdoMet_MTases"/>
    <property type="match status" value="1"/>
</dbReference>
<feature type="domain" description="Methyltransferase" evidence="1">
    <location>
        <begin position="49"/>
        <end position="129"/>
    </location>
</feature>
<keyword evidence="2" id="KW-0489">Methyltransferase</keyword>
<evidence type="ECO:0000313" key="3">
    <source>
        <dbReference type="Proteomes" id="UP000231638"/>
    </source>
</evidence>
<reference evidence="2 3" key="1">
    <citation type="journal article" date="2017" name="Front. Microbiol.">
        <title>Comparative Genomic Analysis of the Class Epsilonproteobacteria and Proposed Reclassification to Epsilonbacteraeota (phyl. nov.).</title>
        <authorList>
            <person name="Waite D.W."/>
            <person name="Vanwonterghem I."/>
            <person name="Rinke C."/>
            <person name="Parks D.H."/>
            <person name="Zhang Y."/>
            <person name="Takai K."/>
            <person name="Sievert S.M."/>
            <person name="Simon J."/>
            <person name="Campbell B.J."/>
            <person name="Hanson T.E."/>
            <person name="Woyke T."/>
            <person name="Klotz M.G."/>
            <person name="Hugenholtz P."/>
        </authorList>
    </citation>
    <scope>NUCLEOTIDE SEQUENCE [LARGE SCALE GENOMIC DNA]</scope>
    <source>
        <strain evidence="2">UBA11420</strain>
    </source>
</reference>